<dbReference type="PANTHER" id="PTHR23291">
    <property type="entry name" value="BAX INHIBITOR-RELATED"/>
    <property type="match status" value="1"/>
</dbReference>
<name>U5D5W0_9CHRO</name>
<sequence length="270" mass="29402">MAIGAVDRRDRLGRSPHRHCLELWARLGVQHSVCTRGLKNMVIAASARPSERAEFIQKTYLHLAGAVAAFIVFEFLLFETGIAQGLTALLFGNGGLAWLLVLGAFMLIGWLSRGLAARADDTNLQYLGLGLYVFIQGIIFAPMLFVAHTYFQGENIIATAGVLTVAMFGGLTAIAFTTGKDFTFLGGILRIAGFVALGLIVCSLIFGFSLGLWFSAAMIIFASGAILYDTSNVLHHFQTHQHVAAALELFASVALLFWYILRLLMQLSRN</sequence>
<feature type="transmembrane region" description="Helical" evidence="6">
    <location>
        <begin position="156"/>
        <end position="176"/>
    </location>
</feature>
<dbReference type="Pfam" id="PF01027">
    <property type="entry name" value="Bax1-I"/>
    <property type="match status" value="1"/>
</dbReference>
<accession>U5D5W0</accession>
<evidence type="ECO:0000256" key="3">
    <source>
        <dbReference type="ARBA" id="ARBA00022692"/>
    </source>
</evidence>
<evidence type="ECO:0000313" key="8">
    <source>
        <dbReference type="Proteomes" id="UP000016960"/>
    </source>
</evidence>
<gene>
    <name evidence="7" type="ORF">KR51_00033220</name>
</gene>
<dbReference type="InParanoid" id="U5D5W0"/>
<evidence type="ECO:0000256" key="5">
    <source>
        <dbReference type="ARBA" id="ARBA00023136"/>
    </source>
</evidence>
<evidence type="ECO:0000256" key="2">
    <source>
        <dbReference type="ARBA" id="ARBA00010350"/>
    </source>
</evidence>
<dbReference type="Proteomes" id="UP000016960">
    <property type="component" value="Unassembled WGS sequence"/>
</dbReference>
<evidence type="ECO:0000256" key="4">
    <source>
        <dbReference type="ARBA" id="ARBA00022989"/>
    </source>
</evidence>
<feature type="transmembrane region" description="Helical" evidence="6">
    <location>
        <begin position="243"/>
        <end position="261"/>
    </location>
</feature>
<protein>
    <submittedName>
        <fullName evidence="7">Integral membrane protein, interacts with FtsH</fullName>
    </submittedName>
</protein>
<feature type="transmembrane region" description="Helical" evidence="6">
    <location>
        <begin position="60"/>
        <end position="78"/>
    </location>
</feature>
<keyword evidence="3 6" id="KW-0812">Transmembrane</keyword>
<reference evidence="7 8" key="1">
    <citation type="submission" date="2013-05" db="EMBL/GenBank/DDBJ databases">
        <title>Draft genome sequence of Rubidibacter lacunae KORDI 51-2.</title>
        <authorList>
            <person name="Choi D.H."/>
            <person name="Noh J.H."/>
            <person name="Kwon K.-K."/>
            <person name="Lee J.-H."/>
            <person name="Ryu J.-Y."/>
        </authorList>
    </citation>
    <scope>NUCLEOTIDE SEQUENCE [LARGE SCALE GENOMIC DNA]</scope>
    <source>
        <strain evidence="7 8">KORDI 51-2</strain>
    </source>
</reference>
<keyword evidence="4 6" id="KW-1133">Transmembrane helix</keyword>
<keyword evidence="5 6" id="KW-0472">Membrane</keyword>
<evidence type="ECO:0000256" key="6">
    <source>
        <dbReference type="RuleBase" id="RU004379"/>
    </source>
</evidence>
<feature type="transmembrane region" description="Helical" evidence="6">
    <location>
        <begin position="124"/>
        <end position="150"/>
    </location>
</feature>
<dbReference type="PATRIC" id="fig|582515.4.peg.3731"/>
<proteinExistence type="inferred from homology"/>
<organism evidence="7 8">
    <name type="scientific">Rubidibacter lacunae KORDI 51-2</name>
    <dbReference type="NCBI Taxonomy" id="582515"/>
    <lineage>
        <taxon>Bacteria</taxon>
        <taxon>Bacillati</taxon>
        <taxon>Cyanobacteriota</taxon>
        <taxon>Cyanophyceae</taxon>
        <taxon>Oscillatoriophycideae</taxon>
        <taxon>Chroococcales</taxon>
        <taxon>Aphanothecaceae</taxon>
        <taxon>Rubidibacter</taxon>
    </lineage>
</organism>
<dbReference type="InterPro" id="IPR006214">
    <property type="entry name" value="Bax_inhibitor_1-related"/>
</dbReference>
<evidence type="ECO:0000256" key="1">
    <source>
        <dbReference type="ARBA" id="ARBA00004141"/>
    </source>
</evidence>
<evidence type="ECO:0000313" key="7">
    <source>
        <dbReference type="EMBL" id="ERN40043.1"/>
    </source>
</evidence>
<feature type="transmembrane region" description="Helical" evidence="6">
    <location>
        <begin position="212"/>
        <end position="231"/>
    </location>
</feature>
<dbReference type="EMBL" id="ASSJ01000081">
    <property type="protein sequence ID" value="ERN40043.1"/>
    <property type="molecule type" value="Genomic_DNA"/>
</dbReference>
<feature type="transmembrane region" description="Helical" evidence="6">
    <location>
        <begin position="188"/>
        <end position="206"/>
    </location>
</feature>
<keyword evidence="8" id="KW-1185">Reference proteome</keyword>
<dbReference type="PANTHER" id="PTHR23291:SF50">
    <property type="entry name" value="PROTEIN LIFEGUARD 4"/>
    <property type="match status" value="1"/>
</dbReference>
<feature type="transmembrane region" description="Helical" evidence="6">
    <location>
        <begin position="90"/>
        <end position="112"/>
    </location>
</feature>
<comment type="similarity">
    <text evidence="2 6">Belongs to the BI1 family.</text>
</comment>
<comment type="subcellular location">
    <subcellularLocation>
        <location evidence="1">Membrane</location>
        <topology evidence="1">Multi-pass membrane protein</topology>
    </subcellularLocation>
</comment>
<dbReference type="AlphaFoldDB" id="U5D5W0"/>
<dbReference type="eggNOG" id="COG0670">
    <property type="taxonomic scope" value="Bacteria"/>
</dbReference>
<dbReference type="STRING" id="582515.KR51_00033220"/>
<comment type="caution">
    <text evidence="7">The sequence shown here is derived from an EMBL/GenBank/DDBJ whole genome shotgun (WGS) entry which is preliminary data.</text>
</comment>
<dbReference type="GO" id="GO:0005886">
    <property type="term" value="C:plasma membrane"/>
    <property type="evidence" value="ECO:0007669"/>
    <property type="project" value="TreeGrafter"/>
</dbReference>